<dbReference type="Gene3D" id="2.120.10.30">
    <property type="entry name" value="TolB, C-terminal domain"/>
    <property type="match status" value="1"/>
</dbReference>
<keyword evidence="10" id="KW-1185">Reference proteome</keyword>
<dbReference type="PROSITE" id="PS50089">
    <property type="entry name" value="ZF_RING_2"/>
    <property type="match status" value="1"/>
</dbReference>
<sequence>MASSMEAQLDLTRCSICFEIFNLPKQLPCLHSFCEVCLQSYITEVFNKDSTNTKGIHCPICRAFIDKPDDQVFRDWGKTFPTNHLMNNIIDYTKSKNENESKYCNVCERENESKTASHWCVNCCDALCSPCERQHRRFKTTALHKLVEIGKMKDSESEGLLYGAEVFCEEHRSESVRFYCADHKRVCCMTCMMLRHRKCDDVGSVEDGAKATKTSKEIKELKTDLKGLKIQFEELVKNREENIQSFTANLAQTEDNIETSLNELTNHFKTTKTEILEELGAKKKEIIPQLQDEKSELECKVAGIANDLAIFESTSLHAPPAQYLQTVRSLLEQREKLETELNKQRGQLRNHNLEYKRNETLDTIKETANLLGTISVLQKDVPLGTDHVIEEEDDTNVGTRIELKNKIDVEGHVKGVDFVDDNRIIGSSGGKTLTLFHTNGTLINSVEFPKQVWSIWSVRMKNHQEGAVVVFNYLQFFKVLRNDIILTTDLELITMDFAFTDEKHIFIGRSGINILDDTLRPVRKIAVEHEVGYMDLRDVHSICYTVYCGDVLYCVDLDGKQLFSYTHEKLQKTTGVMVDSRGQIYVCGFKSRNIHQLNHEGQLQTIIFEDLPGPYCIRFNDKEDKVAIGCCQCVLLYDFC</sequence>
<proteinExistence type="predicted"/>
<dbReference type="PROSITE" id="PS00518">
    <property type="entry name" value="ZF_RING_1"/>
    <property type="match status" value="1"/>
</dbReference>
<dbReference type="InterPro" id="IPR017907">
    <property type="entry name" value="Znf_RING_CS"/>
</dbReference>
<accession>A0AA88YD66</accession>
<organism evidence="9 10">
    <name type="scientific">Pinctada imbricata</name>
    <name type="common">Atlantic pearl-oyster</name>
    <name type="synonym">Pinctada martensii</name>
    <dbReference type="NCBI Taxonomy" id="66713"/>
    <lineage>
        <taxon>Eukaryota</taxon>
        <taxon>Metazoa</taxon>
        <taxon>Spiralia</taxon>
        <taxon>Lophotrochozoa</taxon>
        <taxon>Mollusca</taxon>
        <taxon>Bivalvia</taxon>
        <taxon>Autobranchia</taxon>
        <taxon>Pteriomorphia</taxon>
        <taxon>Pterioida</taxon>
        <taxon>Pterioidea</taxon>
        <taxon>Pteriidae</taxon>
        <taxon>Pinctada</taxon>
    </lineage>
</organism>
<feature type="domain" description="RING-type" evidence="7">
    <location>
        <begin position="14"/>
        <end position="62"/>
    </location>
</feature>
<protein>
    <recommendedName>
        <fullName evidence="11">Tripartite motif-containing protein 2-like</fullName>
    </recommendedName>
</protein>
<evidence type="ECO:0000313" key="9">
    <source>
        <dbReference type="EMBL" id="KAK3102859.1"/>
    </source>
</evidence>
<dbReference type="Proteomes" id="UP001186944">
    <property type="component" value="Unassembled WGS sequence"/>
</dbReference>
<dbReference type="SUPFAM" id="SSF75011">
    <property type="entry name" value="3-carboxy-cis,cis-mucoante lactonizing enzyme"/>
    <property type="match status" value="1"/>
</dbReference>
<keyword evidence="1" id="KW-0597">Phosphoprotein</keyword>
<evidence type="ECO:0000256" key="3">
    <source>
        <dbReference type="ARBA" id="ARBA00022771"/>
    </source>
</evidence>
<keyword evidence="2" id="KW-0479">Metal-binding</keyword>
<dbReference type="PANTHER" id="PTHR25462">
    <property type="entry name" value="BONUS, ISOFORM C-RELATED"/>
    <property type="match status" value="1"/>
</dbReference>
<dbReference type="Pfam" id="PF13445">
    <property type="entry name" value="zf-RING_UBOX"/>
    <property type="match status" value="1"/>
</dbReference>
<keyword evidence="4" id="KW-0862">Zinc</keyword>
<dbReference type="SUPFAM" id="SSF57850">
    <property type="entry name" value="RING/U-box"/>
    <property type="match status" value="1"/>
</dbReference>
<dbReference type="InterPro" id="IPR047153">
    <property type="entry name" value="TRIM45/56/19-like"/>
</dbReference>
<dbReference type="PANTHER" id="PTHR25462:SF296">
    <property type="entry name" value="MEIOTIC P26, ISOFORM F"/>
    <property type="match status" value="1"/>
</dbReference>
<name>A0AA88YD66_PINIB</name>
<evidence type="ECO:0008006" key="11">
    <source>
        <dbReference type="Google" id="ProtNLM"/>
    </source>
</evidence>
<evidence type="ECO:0000256" key="5">
    <source>
        <dbReference type="PROSITE-ProRule" id="PRU00024"/>
    </source>
</evidence>
<dbReference type="CDD" id="cd19757">
    <property type="entry name" value="Bbox1"/>
    <property type="match status" value="1"/>
</dbReference>
<feature type="domain" description="B box-type" evidence="8">
    <location>
        <begin position="163"/>
        <end position="197"/>
    </location>
</feature>
<dbReference type="AlphaFoldDB" id="A0AA88YD66"/>
<dbReference type="PROSITE" id="PS50119">
    <property type="entry name" value="ZF_BBOX"/>
    <property type="match status" value="2"/>
</dbReference>
<feature type="coiled-coil region" evidence="6">
    <location>
        <begin position="327"/>
        <end position="354"/>
    </location>
</feature>
<dbReference type="GO" id="GO:0061630">
    <property type="term" value="F:ubiquitin protein ligase activity"/>
    <property type="evidence" value="ECO:0007669"/>
    <property type="project" value="TreeGrafter"/>
</dbReference>
<evidence type="ECO:0000256" key="4">
    <source>
        <dbReference type="ARBA" id="ARBA00022833"/>
    </source>
</evidence>
<feature type="domain" description="B box-type" evidence="8">
    <location>
        <begin position="99"/>
        <end position="149"/>
    </location>
</feature>
<dbReference type="InterPro" id="IPR000315">
    <property type="entry name" value="Znf_B-box"/>
</dbReference>
<dbReference type="Gene3D" id="3.30.40.10">
    <property type="entry name" value="Zinc/RING finger domain, C3HC4 (zinc finger)"/>
    <property type="match status" value="1"/>
</dbReference>
<dbReference type="SMART" id="SM00184">
    <property type="entry name" value="RING"/>
    <property type="match status" value="1"/>
</dbReference>
<dbReference type="SUPFAM" id="SSF57845">
    <property type="entry name" value="B-box zinc-binding domain"/>
    <property type="match status" value="1"/>
</dbReference>
<dbReference type="Gene3D" id="3.30.160.60">
    <property type="entry name" value="Classic Zinc Finger"/>
    <property type="match status" value="1"/>
</dbReference>
<dbReference type="InterPro" id="IPR013083">
    <property type="entry name" value="Znf_RING/FYVE/PHD"/>
</dbReference>
<comment type="caution">
    <text evidence="9">The sequence shown here is derived from an EMBL/GenBank/DDBJ whole genome shotgun (WGS) entry which is preliminary data.</text>
</comment>
<evidence type="ECO:0000256" key="2">
    <source>
        <dbReference type="ARBA" id="ARBA00022723"/>
    </source>
</evidence>
<dbReference type="InterPro" id="IPR001841">
    <property type="entry name" value="Znf_RING"/>
</dbReference>
<reference evidence="9" key="1">
    <citation type="submission" date="2019-08" db="EMBL/GenBank/DDBJ databases">
        <title>The improved chromosome-level genome for the pearl oyster Pinctada fucata martensii using PacBio sequencing and Hi-C.</title>
        <authorList>
            <person name="Zheng Z."/>
        </authorList>
    </citation>
    <scope>NUCLEOTIDE SEQUENCE</scope>
    <source>
        <strain evidence="9">ZZ-2019</strain>
        <tissue evidence="9">Adductor muscle</tissue>
    </source>
</reference>
<dbReference type="GO" id="GO:0008270">
    <property type="term" value="F:zinc ion binding"/>
    <property type="evidence" value="ECO:0007669"/>
    <property type="project" value="UniProtKB-KW"/>
</dbReference>
<gene>
    <name evidence="9" type="ORF">FSP39_014488</name>
</gene>
<evidence type="ECO:0000259" key="8">
    <source>
        <dbReference type="PROSITE" id="PS50119"/>
    </source>
</evidence>
<feature type="coiled-coil region" evidence="6">
    <location>
        <begin position="211"/>
        <end position="263"/>
    </location>
</feature>
<dbReference type="InterPro" id="IPR011042">
    <property type="entry name" value="6-blade_b-propeller_TolB-like"/>
</dbReference>
<evidence type="ECO:0000256" key="1">
    <source>
        <dbReference type="ARBA" id="ARBA00022553"/>
    </source>
</evidence>
<evidence type="ECO:0000313" key="10">
    <source>
        <dbReference type="Proteomes" id="UP001186944"/>
    </source>
</evidence>
<dbReference type="EMBL" id="VSWD01000005">
    <property type="protein sequence ID" value="KAK3102859.1"/>
    <property type="molecule type" value="Genomic_DNA"/>
</dbReference>
<keyword evidence="6" id="KW-0175">Coiled coil</keyword>
<keyword evidence="3 5" id="KW-0863">Zinc-finger</keyword>
<evidence type="ECO:0000256" key="6">
    <source>
        <dbReference type="SAM" id="Coils"/>
    </source>
</evidence>
<evidence type="ECO:0000259" key="7">
    <source>
        <dbReference type="PROSITE" id="PS50089"/>
    </source>
</evidence>
<dbReference type="InterPro" id="IPR027370">
    <property type="entry name" value="Znf-RING_euk"/>
</dbReference>